<evidence type="ECO:0000256" key="4">
    <source>
        <dbReference type="ARBA" id="ARBA00022695"/>
    </source>
</evidence>
<dbReference type="Gene3D" id="3.10.10.10">
    <property type="entry name" value="HIV Type 1 Reverse Transcriptase, subunit A, domain 1"/>
    <property type="match status" value="1"/>
</dbReference>
<dbReference type="Pfam" id="PF17919">
    <property type="entry name" value="RT_RNaseH_2"/>
    <property type="match status" value="1"/>
</dbReference>
<organism evidence="16 17">
    <name type="scientific">Strongyloides papillosus</name>
    <name type="common">Intestinal threadworm</name>
    <dbReference type="NCBI Taxonomy" id="174720"/>
    <lineage>
        <taxon>Eukaryota</taxon>
        <taxon>Metazoa</taxon>
        <taxon>Ecdysozoa</taxon>
        <taxon>Nematoda</taxon>
        <taxon>Chromadorea</taxon>
        <taxon>Rhabditida</taxon>
        <taxon>Tylenchina</taxon>
        <taxon>Panagrolaimomorpha</taxon>
        <taxon>Strongyloidoidea</taxon>
        <taxon>Strongyloididae</taxon>
        <taxon>Strongyloides</taxon>
    </lineage>
</organism>
<evidence type="ECO:0000256" key="7">
    <source>
        <dbReference type="ARBA" id="ARBA00022759"/>
    </source>
</evidence>
<dbReference type="SMART" id="SM00343">
    <property type="entry name" value="ZnF_C2HC"/>
    <property type="match status" value="2"/>
</dbReference>
<dbReference type="InterPro" id="IPR041588">
    <property type="entry name" value="Integrase_H2C2"/>
</dbReference>
<dbReference type="InterPro" id="IPR001878">
    <property type="entry name" value="Znf_CCHC"/>
</dbReference>
<evidence type="ECO:0000256" key="3">
    <source>
        <dbReference type="ARBA" id="ARBA00022679"/>
    </source>
</evidence>
<evidence type="ECO:0000313" key="17">
    <source>
        <dbReference type="WBParaSite" id="SPAL_0001458300.1"/>
    </source>
</evidence>
<evidence type="ECO:0000256" key="1">
    <source>
        <dbReference type="ARBA" id="ARBA00012493"/>
    </source>
</evidence>
<dbReference type="SUPFAM" id="SSF57756">
    <property type="entry name" value="Retrovirus zinc finger-like domains"/>
    <property type="match status" value="1"/>
</dbReference>
<dbReference type="InterPro" id="IPR001584">
    <property type="entry name" value="Integrase_cat-core"/>
</dbReference>
<evidence type="ECO:0000256" key="9">
    <source>
        <dbReference type="ARBA" id="ARBA00023125"/>
    </source>
</evidence>
<dbReference type="Gene3D" id="3.10.20.370">
    <property type="match status" value="1"/>
</dbReference>
<keyword evidence="6" id="KW-0064">Aspartyl protease</keyword>
<dbReference type="CDD" id="cd01647">
    <property type="entry name" value="RT_LTR"/>
    <property type="match status" value="1"/>
</dbReference>
<keyword evidence="10" id="KW-0511">Multifunctional enzyme</keyword>
<accession>A0A0N5C9K1</accession>
<dbReference type="Proteomes" id="UP000046392">
    <property type="component" value="Unplaced"/>
</dbReference>
<dbReference type="Pfam" id="PF00078">
    <property type="entry name" value="RVT_1"/>
    <property type="match status" value="1"/>
</dbReference>
<name>A0A0N5C9K1_STREA</name>
<keyword evidence="9" id="KW-0238">DNA-binding</keyword>
<dbReference type="GO" id="GO:0015074">
    <property type="term" value="P:DNA integration"/>
    <property type="evidence" value="ECO:0007669"/>
    <property type="project" value="InterPro"/>
</dbReference>
<dbReference type="EC" id="2.7.7.49" evidence="1"/>
<dbReference type="PROSITE" id="PS50994">
    <property type="entry name" value="INTEGRASE"/>
    <property type="match status" value="1"/>
</dbReference>
<keyword evidence="11" id="KW-0862">Zinc</keyword>
<dbReference type="GO" id="GO:0006508">
    <property type="term" value="P:proteolysis"/>
    <property type="evidence" value="ECO:0007669"/>
    <property type="project" value="UniProtKB-KW"/>
</dbReference>
<dbReference type="SUPFAM" id="SSF56672">
    <property type="entry name" value="DNA/RNA polymerases"/>
    <property type="match status" value="1"/>
</dbReference>
<protein>
    <recommendedName>
        <fullName evidence="1">RNA-directed DNA polymerase</fullName>
        <ecNumber evidence="1">2.7.7.49</ecNumber>
    </recommendedName>
</protein>
<dbReference type="GO" id="GO:0008270">
    <property type="term" value="F:zinc ion binding"/>
    <property type="evidence" value="ECO:0007669"/>
    <property type="project" value="UniProtKB-KW"/>
</dbReference>
<dbReference type="Gene3D" id="1.10.340.70">
    <property type="match status" value="1"/>
</dbReference>
<evidence type="ECO:0000256" key="8">
    <source>
        <dbReference type="ARBA" id="ARBA00022918"/>
    </source>
</evidence>
<dbReference type="GO" id="GO:0004190">
    <property type="term" value="F:aspartic-type endopeptidase activity"/>
    <property type="evidence" value="ECO:0007669"/>
    <property type="project" value="UniProtKB-KW"/>
</dbReference>
<dbReference type="GO" id="GO:0042575">
    <property type="term" value="C:DNA polymerase complex"/>
    <property type="evidence" value="ECO:0007669"/>
    <property type="project" value="UniProtKB-ARBA"/>
</dbReference>
<dbReference type="GO" id="GO:0019899">
    <property type="term" value="F:enzyme binding"/>
    <property type="evidence" value="ECO:0007669"/>
    <property type="project" value="UniProtKB-ARBA"/>
</dbReference>
<dbReference type="InterPro" id="IPR000477">
    <property type="entry name" value="RT_dom"/>
</dbReference>
<dbReference type="GO" id="GO:0003677">
    <property type="term" value="F:DNA binding"/>
    <property type="evidence" value="ECO:0007669"/>
    <property type="project" value="UniProtKB-KW"/>
</dbReference>
<dbReference type="FunFam" id="3.10.20.370:FF:000001">
    <property type="entry name" value="Retrovirus-related Pol polyprotein from transposon 17.6-like protein"/>
    <property type="match status" value="1"/>
</dbReference>
<dbReference type="InterPro" id="IPR043128">
    <property type="entry name" value="Rev_trsase/Diguanyl_cyclase"/>
</dbReference>
<keyword evidence="4" id="KW-0548">Nucleotidyltransferase</keyword>
<dbReference type="PANTHER" id="PTHR37984:SF5">
    <property type="entry name" value="PROTEIN NYNRIN-LIKE"/>
    <property type="match status" value="1"/>
</dbReference>
<dbReference type="InterPro" id="IPR050951">
    <property type="entry name" value="Retrovirus_Pol_polyprotein"/>
</dbReference>
<keyword evidence="3" id="KW-0808">Transferase</keyword>
<sequence length="2022" mass="230888">MNHTKLEPLLKTFKQPLGLLTLNKYPIDVPASVPTLTSFDECVACTKRVIERTIPDEQDRIVLNQELRQIFRTVLSLPANNSYARAYRTACRLYPAASYLQSSRAGTNIDELKKVRQRDVESVNDYTNRFYEILHDCIPNLDPRIADQADNNEEQPFTCGDAYLRRELYSTYLHGLKEEISKRIPIPQPNLQCLRTVSEEAAVVEDAIRTRGSAGKGRSGATTKTYAITIDRHKQQTDPRQKSVCFNCDKTGHWSNECGETPVQCLTCGRKKHLAKYCYKNKNKNDVRSNVKSYRNNNNRLLCIPAAKAVEDKWEDPEYFGDYVLRTVFPGCSEYYMPMIWNKDMLYTVKGTPAFVVPASKDNYQNCPCTNGGKGFLSGTDDCYSLITVKARVIEARLKFALPEISELVSFVKLPPVGWAITGEHILTRNRQPTKPNIARIDKDITEMLTNTIADQEEVDSIHTKLRTAIEETIKTKAKEDAKLEKEYDKIRAEDNTIQQKQKDLVPNTIIKPSDNKPETTKKPLIILPPFVDTSKAKVKEVQQQKPIAKAPVVDPSPSVIISKAREQQPKEVIKDPIIQPTKKNALTATEPKLPKIVETAQNIQPSYVETPKTSRNGGINRQIIPPPNIVKEIKPKTQPPHTNIRVSPSEIYSDTKTAVETDTGIERYFTSPERNNKPKTDTDTHPYFTSPDREFTIRKPIKAVDTSDTEDSDNLFKVTDGRKPLSNYKTATRKEEVIPTKVEDMAKKEEELMENIKTFVHVSENSDKYDIPFIAKVISKIVSGAEGIDGSVVAYGLALAIIAIKLPYRRVRELLNKIGPNTTRTSNNRLVIGDEASNPATIPFRDNMELQTFTPPTVTNTLTTSALLRKKAKPNSLQEEAERVVNKAQMLKEDEEIMKSLKAKQVVLSTKNSGVENYPLINVRINRKIQPAYLDDGSAVSLINKDKWYTIGEPALQPTEMIIENTHDQIKLIGECMVEIEVGNGSYKQEKLHVAESMVFPIILGRSFLSKYGTFTHDYKNKQIRLGKLKIPTEVGLKGKFELLAIQQHAIKPGQRIMMPVKYPGMIPEGLVKVKKNPNIHTSSELISIKGVSEMKNGQATNTPICMAVRIQPNDIIEASDEYISPEAHWEDELPDPIRTKPLSDEEMLKLREIPIDLQPIVLNYKDVFYEYEHDPGRYTGDIKHEIRLIPEATPVRHRLRKYRPKEEEAMIKIVDDLEKNKQVTQSRSAWSFPVIMVPKKDGTLRKVVDYRQLNKLMEPETSVLPLIDDVLEKVAGHTYYTTIDLAAGFFQIPLDKASRALTAFITPKGLYEYTVAPMGLTSSPTTFQRVMEETFGDLRSNVLVYLDDIVIFSNTKEEHFEKITEVFERLRKAGLKAKLSKTTFMDKEVKFLGFIISKNGIAVDQDKVEAIKKMKIPWDRKSLRCLLGATGYLRKFVLNYAKVAAPLTKLLSEKEEFIWGEEQNKAFELLKDRLTNAPILGKPDLEKSFIIHTDASDYAIGAVLLQEDEEKRLRIIAYASRSLRDVEKRWQITEKEALAVVFAVRKFHHYIWGKTTDIFTDQRAVVAIKNAKENQTKLRRYQLALMAYSLNIYYKEGKANVLADLLSRNTTLALKIKSVPENVLDIMNKYKNPHIPDNWKVPDQEKFEIIKQFGEKVQVIDDTVLIDMNGKVKIYVPKEYRENLVKNWHEHPLHGGHFGIKRIIGDIKRYFWWENMKIRLDCKTCELIKHHPGTTYTKWQGKWDAPELPFTRINMDIRGPLPETPRRNSYLLVIVDDLSKYTIAIPLQKSSSEHIIEALVTRVFPVFGTPKVIRCDNAQYFNSATVLKAISEWGIDVRFSTSYNHNSNGEVERFNRVINEVIGCYQASQSWDIYIPMVVGAYNAQVHSTIKVSPNKIIFYPSHHSSDLHYPSYLDDPEYQKEYDDLLAKTRKLLTDGQNNKTTKDHSFKVDMIVHRKILDTVGNQRKLVERYKGPYIIKSIDNETGDCKLNYITAKGREARRRDGYISAHVKQLKIATRQ</sequence>
<dbReference type="GO" id="GO:0004519">
    <property type="term" value="F:endonuclease activity"/>
    <property type="evidence" value="ECO:0007669"/>
    <property type="project" value="UniProtKB-KW"/>
</dbReference>
<keyword evidence="7" id="KW-0378">Hydrolase</keyword>
<dbReference type="Pfam" id="PF00098">
    <property type="entry name" value="zf-CCHC"/>
    <property type="match status" value="1"/>
</dbReference>
<dbReference type="SUPFAM" id="SSF53098">
    <property type="entry name" value="Ribonuclease H-like"/>
    <property type="match status" value="1"/>
</dbReference>
<dbReference type="SUPFAM" id="SSF50630">
    <property type="entry name" value="Acid proteases"/>
    <property type="match status" value="1"/>
</dbReference>
<keyword evidence="8" id="KW-0695">RNA-directed DNA polymerase</keyword>
<feature type="domain" description="Reverse transcriptase" evidence="14">
    <location>
        <begin position="1220"/>
        <end position="1398"/>
    </location>
</feature>
<evidence type="ECO:0000256" key="12">
    <source>
        <dbReference type="SAM" id="MobiDB-lite"/>
    </source>
</evidence>
<dbReference type="InterPro" id="IPR043502">
    <property type="entry name" value="DNA/RNA_pol_sf"/>
</dbReference>
<keyword evidence="5" id="KW-0540">Nuclease</keyword>
<reference evidence="17" key="1">
    <citation type="submission" date="2017-02" db="UniProtKB">
        <authorList>
            <consortium name="WormBaseParasite"/>
        </authorList>
    </citation>
    <scope>IDENTIFICATION</scope>
</reference>
<proteinExistence type="predicted"/>
<dbReference type="STRING" id="174720.A0A0N5C9K1"/>
<feature type="domain" description="CCHC-type" evidence="13">
    <location>
        <begin position="245"/>
        <end position="258"/>
    </location>
</feature>
<dbReference type="Gene3D" id="2.40.70.10">
    <property type="entry name" value="Acid Proteases"/>
    <property type="match status" value="1"/>
</dbReference>
<keyword evidence="11" id="KW-0863">Zinc-finger</keyword>
<evidence type="ECO:0000256" key="11">
    <source>
        <dbReference type="PROSITE-ProRule" id="PRU00047"/>
    </source>
</evidence>
<dbReference type="FunFam" id="3.30.70.270:FF:000026">
    <property type="entry name" value="Transposon Ty3-G Gag-Pol polyprotein"/>
    <property type="match status" value="1"/>
</dbReference>
<dbReference type="InterPro" id="IPR021109">
    <property type="entry name" value="Peptidase_aspartic_dom_sf"/>
</dbReference>
<dbReference type="PROSITE" id="PS50158">
    <property type="entry name" value="ZF_CCHC"/>
    <property type="match status" value="1"/>
</dbReference>
<evidence type="ECO:0000259" key="14">
    <source>
        <dbReference type="PROSITE" id="PS50878"/>
    </source>
</evidence>
<feature type="region of interest" description="Disordered" evidence="12">
    <location>
        <begin position="670"/>
        <end position="692"/>
    </location>
</feature>
<evidence type="ECO:0000256" key="5">
    <source>
        <dbReference type="ARBA" id="ARBA00022722"/>
    </source>
</evidence>
<dbReference type="InterPro" id="IPR041577">
    <property type="entry name" value="RT_RNaseH_2"/>
</dbReference>
<dbReference type="Pfam" id="PF17921">
    <property type="entry name" value="Integrase_H2C2"/>
    <property type="match status" value="1"/>
</dbReference>
<evidence type="ECO:0000256" key="10">
    <source>
        <dbReference type="ARBA" id="ARBA00023268"/>
    </source>
</evidence>
<dbReference type="Gene3D" id="3.30.70.270">
    <property type="match status" value="2"/>
</dbReference>
<dbReference type="InterPro" id="IPR036397">
    <property type="entry name" value="RNaseH_sf"/>
</dbReference>
<feature type="compositionally biased region" description="Basic and acidic residues" evidence="12">
    <location>
        <begin position="675"/>
        <end position="685"/>
    </location>
</feature>
<evidence type="ECO:0000313" key="16">
    <source>
        <dbReference type="Proteomes" id="UP000046392"/>
    </source>
</evidence>
<dbReference type="InterPro" id="IPR036875">
    <property type="entry name" value="Znf_CCHC_sf"/>
</dbReference>
<dbReference type="WBParaSite" id="SPAL_0001458300.1">
    <property type="protein sequence ID" value="SPAL_0001458300.1"/>
    <property type="gene ID" value="SPAL_0001458300"/>
</dbReference>
<keyword evidence="11" id="KW-0479">Metal-binding</keyword>
<evidence type="ECO:0000259" key="13">
    <source>
        <dbReference type="PROSITE" id="PS50158"/>
    </source>
</evidence>
<keyword evidence="16" id="KW-1185">Reference proteome</keyword>
<evidence type="ECO:0000259" key="15">
    <source>
        <dbReference type="PROSITE" id="PS50994"/>
    </source>
</evidence>
<dbReference type="Gene3D" id="4.10.60.10">
    <property type="entry name" value="Zinc finger, CCHC-type"/>
    <property type="match status" value="1"/>
</dbReference>
<dbReference type="PROSITE" id="PS50878">
    <property type="entry name" value="RT_POL"/>
    <property type="match status" value="1"/>
</dbReference>
<evidence type="ECO:0000256" key="6">
    <source>
        <dbReference type="ARBA" id="ARBA00022750"/>
    </source>
</evidence>
<dbReference type="CDD" id="cd09274">
    <property type="entry name" value="RNase_HI_RT_Ty3"/>
    <property type="match status" value="1"/>
</dbReference>
<dbReference type="PANTHER" id="PTHR37984">
    <property type="entry name" value="PROTEIN CBG26694"/>
    <property type="match status" value="1"/>
</dbReference>
<dbReference type="Gene3D" id="3.30.420.10">
    <property type="entry name" value="Ribonuclease H-like superfamily/Ribonuclease H"/>
    <property type="match status" value="1"/>
</dbReference>
<keyword evidence="7" id="KW-0255">Endonuclease</keyword>
<dbReference type="Pfam" id="PF00665">
    <property type="entry name" value="rve"/>
    <property type="match status" value="1"/>
</dbReference>
<feature type="domain" description="Integrase catalytic" evidence="15">
    <location>
        <begin position="1747"/>
        <end position="1904"/>
    </location>
</feature>
<evidence type="ECO:0000256" key="2">
    <source>
        <dbReference type="ARBA" id="ARBA00022670"/>
    </source>
</evidence>
<dbReference type="InterPro" id="IPR012337">
    <property type="entry name" value="RNaseH-like_sf"/>
</dbReference>
<keyword evidence="2" id="KW-0645">Protease</keyword>
<dbReference type="GO" id="GO:0003964">
    <property type="term" value="F:RNA-directed DNA polymerase activity"/>
    <property type="evidence" value="ECO:0007669"/>
    <property type="project" value="UniProtKB-KW"/>
</dbReference>